<reference evidence="10" key="1">
    <citation type="submission" date="2012-09" db="EMBL/GenBank/DDBJ databases">
        <authorList>
            <person name="Weinstock G."/>
            <person name="Sodergren E."/>
            <person name="Clifton S."/>
            <person name="Fulton L."/>
            <person name="Fulton B."/>
            <person name="Courtney L."/>
            <person name="Fronick C."/>
            <person name="Harrison M."/>
            <person name="Strong C."/>
            <person name="Farmer C."/>
            <person name="Delehaunty K."/>
            <person name="Markovic C."/>
            <person name="Hall O."/>
            <person name="Minx P."/>
            <person name="Tomlinson C."/>
            <person name="Mitreva M."/>
            <person name="Nelson J."/>
            <person name="Hou S."/>
            <person name="Wollam A."/>
            <person name="Pepin K.H."/>
            <person name="Johnson M."/>
            <person name="Bhonagiri V."/>
            <person name="Nash W.E."/>
            <person name="Suruliraj S."/>
            <person name="Warren W."/>
            <person name="Chinwalla A."/>
            <person name="Mardis E.R."/>
            <person name="Wilson R.K."/>
        </authorList>
    </citation>
    <scope>NUCLEOTIDE SEQUENCE [LARGE SCALE GENOMIC DNA]</scope>
    <source>
        <strain evidence="10">OS1</strain>
    </source>
</reference>
<feature type="active site" description="Proton donor" evidence="4">
    <location>
        <position position="103"/>
    </location>
</feature>
<dbReference type="STRING" id="592015.HMPREF1705_03694"/>
<keyword evidence="5" id="KW-0520">NAD</keyword>
<dbReference type="GO" id="GO:0004352">
    <property type="term" value="F:glutamate dehydrogenase (NAD+) activity"/>
    <property type="evidence" value="ECO:0007669"/>
    <property type="project" value="TreeGrafter"/>
</dbReference>
<evidence type="ECO:0000256" key="1">
    <source>
        <dbReference type="ARBA" id="ARBA00006382"/>
    </source>
</evidence>
<evidence type="ECO:0000259" key="8">
    <source>
        <dbReference type="SMART" id="SM00839"/>
    </source>
</evidence>
<keyword evidence="10" id="KW-1185">Reference proteome</keyword>
<proteinExistence type="inferred from homology"/>
<evidence type="ECO:0000313" key="9">
    <source>
        <dbReference type="EMBL" id="KRT36411.1"/>
    </source>
</evidence>
<dbReference type="AlphaFoldDB" id="A0A0T5XDH5"/>
<dbReference type="GO" id="GO:0000166">
    <property type="term" value="F:nucleotide binding"/>
    <property type="evidence" value="ECO:0007669"/>
    <property type="project" value="UniProtKB-KW"/>
</dbReference>
<dbReference type="PANTHER" id="PTHR11606:SF13">
    <property type="entry name" value="GLUTAMATE DEHYDROGENASE 1, MITOCHONDRIAL"/>
    <property type="match status" value="1"/>
</dbReference>
<evidence type="ECO:0000256" key="5">
    <source>
        <dbReference type="PIRSR" id="PIRSR000185-2"/>
    </source>
</evidence>
<dbReference type="OrthoDB" id="9803297at2"/>
<dbReference type="InterPro" id="IPR033922">
    <property type="entry name" value="NAD_bind_Glu_DH"/>
</dbReference>
<dbReference type="InterPro" id="IPR036291">
    <property type="entry name" value="NAD(P)-bd_dom_sf"/>
</dbReference>
<evidence type="ECO:0000313" key="10">
    <source>
        <dbReference type="Proteomes" id="UP000005273"/>
    </source>
</evidence>
<dbReference type="PRINTS" id="PR00082">
    <property type="entry name" value="GLFDHDRGNASE"/>
</dbReference>
<sequence>MSDLWNNTIGYMKKASKALNLDEEILDALLKCKRVLEFQIPLRMDDGKVRYFTGYRVVHNDALGVSGDGTRIVAGLTADEVKGLALVMSIKHAANGIPAGGAKGGIDADPTLLSEGEFERLVRGYVRGLFPRGAKVDVPGADINTSAKTQAWMLDEYEQITGIHSPGAVNDKPRILGGSLGGEDATGRGMYHLTLKICEEQDWAPEDVKVAIQGFGNVGSHYAKYLQSAGFKVVAVSDIKGGVFNPDGINIEDLLKYSRMTGSVVSFPDARQITNEEILLCDCDILAPSAVEDVITLRNAGDIKAKIIIEGANGPITPQADDVLYSRGIVVVPDVVANAGSAIVCHFERSQCATDNYWDLETVQAKLENQIIKSYVSMKNTAKELHISFRTAAWVNALKAIVKAMKLRGLL</sequence>
<evidence type="ECO:0000256" key="4">
    <source>
        <dbReference type="PIRSR" id="PIRSR000185-1"/>
    </source>
</evidence>
<dbReference type="InterPro" id="IPR014362">
    <property type="entry name" value="Glu_DH"/>
</dbReference>
<keyword evidence="2 3" id="KW-0560">Oxidoreductase</keyword>
<accession>A0A0T5XDH5</accession>
<comment type="similarity">
    <text evidence="1 3 7">Belongs to the Glu/Leu/Phe/Val dehydrogenases family.</text>
</comment>
<dbReference type="Gene3D" id="3.40.50.720">
    <property type="entry name" value="NAD(P)-binding Rossmann-like Domain"/>
    <property type="match status" value="1"/>
</dbReference>
<gene>
    <name evidence="9" type="ORF">HMPREF1705_03694</name>
</gene>
<dbReference type="PIRSF" id="PIRSF000185">
    <property type="entry name" value="Glu_DH"/>
    <property type="match status" value="1"/>
</dbReference>
<dbReference type="RefSeq" id="WP_009200901.1">
    <property type="nucleotide sequence ID" value="NZ_ACJX03000001.1"/>
</dbReference>
<feature type="domain" description="Glutamate/phenylalanine/leucine/valine/L-tryptophan dehydrogenase C-terminal" evidence="8">
    <location>
        <begin position="179"/>
        <end position="409"/>
    </location>
</feature>
<name>A0A0T5XDH5_9BACT</name>
<dbReference type="Gene3D" id="3.40.50.10860">
    <property type="entry name" value="Leucine Dehydrogenase, chain A, domain 1"/>
    <property type="match status" value="1"/>
</dbReference>
<evidence type="ECO:0000256" key="3">
    <source>
        <dbReference type="PIRNR" id="PIRNR000185"/>
    </source>
</evidence>
<feature type="binding site" evidence="5">
    <location>
        <position position="217"/>
    </location>
    <ligand>
        <name>NAD(+)</name>
        <dbReference type="ChEBI" id="CHEBI:57540"/>
    </ligand>
</feature>
<dbReference type="InterPro" id="IPR006095">
    <property type="entry name" value="Glu/Leu/Phe/Val/Trp_DH"/>
</dbReference>
<dbReference type="Pfam" id="PF00208">
    <property type="entry name" value="ELFV_dehydrog"/>
    <property type="match status" value="1"/>
</dbReference>
<dbReference type="InterPro" id="IPR006096">
    <property type="entry name" value="Glu/Leu/Phe/Val/Trp_DH_C"/>
</dbReference>
<dbReference type="EMBL" id="ACJX03000001">
    <property type="protein sequence ID" value="KRT36411.1"/>
    <property type="molecule type" value="Genomic_DNA"/>
</dbReference>
<dbReference type="GO" id="GO:0006538">
    <property type="term" value="P:L-glutamate catabolic process"/>
    <property type="evidence" value="ECO:0007669"/>
    <property type="project" value="TreeGrafter"/>
</dbReference>
<keyword evidence="5" id="KW-0547">Nucleotide-binding</keyword>
<dbReference type="Proteomes" id="UP000005273">
    <property type="component" value="Unassembled WGS sequence"/>
</dbReference>
<dbReference type="SMART" id="SM00839">
    <property type="entry name" value="ELFV_dehydrog"/>
    <property type="match status" value="1"/>
</dbReference>
<dbReference type="InterPro" id="IPR046346">
    <property type="entry name" value="Aminoacid_DH-like_N_sf"/>
</dbReference>
<dbReference type="SUPFAM" id="SSF51735">
    <property type="entry name" value="NAD(P)-binding Rossmann-fold domains"/>
    <property type="match status" value="1"/>
</dbReference>
<feature type="binding site" evidence="5">
    <location>
        <position position="91"/>
    </location>
    <ligand>
        <name>substrate</name>
    </ligand>
</feature>
<organism evidence="9 10">
    <name type="scientific">Acetomicrobium hydrogeniformans ATCC BAA-1850</name>
    <dbReference type="NCBI Taxonomy" id="592015"/>
    <lineage>
        <taxon>Bacteria</taxon>
        <taxon>Thermotogati</taxon>
        <taxon>Synergistota</taxon>
        <taxon>Synergistia</taxon>
        <taxon>Synergistales</taxon>
        <taxon>Acetomicrobiaceae</taxon>
        <taxon>Acetomicrobium</taxon>
    </lineage>
</organism>
<evidence type="ECO:0000256" key="2">
    <source>
        <dbReference type="ARBA" id="ARBA00023002"/>
    </source>
</evidence>
<feature type="binding site" evidence="5">
    <location>
        <position position="186"/>
    </location>
    <ligand>
        <name>NAD(+)</name>
        <dbReference type="ChEBI" id="CHEBI:57540"/>
    </ligand>
</feature>
<evidence type="ECO:0000256" key="7">
    <source>
        <dbReference type="RuleBase" id="RU004417"/>
    </source>
</evidence>
<protein>
    <recommendedName>
        <fullName evidence="3">Glutamate dehydrogenase</fullName>
    </recommendedName>
</protein>
<evidence type="ECO:0000256" key="6">
    <source>
        <dbReference type="PIRSR" id="PIRSR000185-3"/>
    </source>
</evidence>
<dbReference type="SUPFAM" id="SSF53223">
    <property type="entry name" value="Aminoacid dehydrogenase-like, N-terminal domain"/>
    <property type="match status" value="1"/>
</dbReference>
<dbReference type="CDD" id="cd01076">
    <property type="entry name" value="NAD_bind_1_Glu_DH"/>
    <property type="match status" value="1"/>
</dbReference>
<comment type="caution">
    <text evidence="9">The sequence shown here is derived from an EMBL/GenBank/DDBJ whole genome shotgun (WGS) entry which is preliminary data.</text>
</comment>
<dbReference type="PROSITE" id="PS00074">
    <property type="entry name" value="GLFV_DEHYDROGENASE"/>
    <property type="match status" value="1"/>
</dbReference>
<feature type="site" description="Important for catalysis" evidence="6">
    <location>
        <position position="142"/>
    </location>
</feature>
<dbReference type="InterPro" id="IPR006097">
    <property type="entry name" value="Glu/Leu/Phe/Val/Trp_DH_dimer"/>
</dbReference>
<dbReference type="eggNOG" id="COG0334">
    <property type="taxonomic scope" value="Bacteria"/>
</dbReference>
<dbReference type="InterPro" id="IPR033524">
    <property type="entry name" value="Glu/Leu/Phe/Val_DH_AS"/>
</dbReference>
<dbReference type="Pfam" id="PF02812">
    <property type="entry name" value="ELFV_dehydrog_N"/>
    <property type="match status" value="1"/>
</dbReference>
<dbReference type="PANTHER" id="PTHR11606">
    <property type="entry name" value="GLUTAMATE DEHYDROGENASE"/>
    <property type="match status" value="1"/>
</dbReference>